<dbReference type="Proteomes" id="UP000644699">
    <property type="component" value="Unassembled WGS sequence"/>
</dbReference>
<gene>
    <name evidence="1" type="ORF">GCM10011390_11660</name>
</gene>
<keyword evidence="2" id="KW-1185">Reference proteome</keyword>
<dbReference type="AlphaFoldDB" id="A0A916ZGK9"/>
<reference evidence="1" key="1">
    <citation type="journal article" date="2014" name="Int. J. Syst. Evol. Microbiol.">
        <title>Complete genome sequence of Corynebacterium casei LMG S-19264T (=DSM 44701T), isolated from a smear-ripened cheese.</title>
        <authorList>
            <consortium name="US DOE Joint Genome Institute (JGI-PGF)"/>
            <person name="Walter F."/>
            <person name="Albersmeier A."/>
            <person name="Kalinowski J."/>
            <person name="Ruckert C."/>
        </authorList>
    </citation>
    <scope>NUCLEOTIDE SEQUENCE</scope>
    <source>
        <strain evidence="1">CGMCC 1.15367</strain>
    </source>
</reference>
<comment type="caution">
    <text evidence="1">The sequence shown here is derived from an EMBL/GenBank/DDBJ whole genome shotgun (WGS) entry which is preliminary data.</text>
</comment>
<dbReference type="EMBL" id="BMIQ01000001">
    <property type="protein sequence ID" value="GGD94573.1"/>
    <property type="molecule type" value="Genomic_DNA"/>
</dbReference>
<evidence type="ECO:0008006" key="3">
    <source>
        <dbReference type="Google" id="ProtNLM"/>
    </source>
</evidence>
<reference evidence="1" key="2">
    <citation type="submission" date="2020-09" db="EMBL/GenBank/DDBJ databases">
        <authorList>
            <person name="Sun Q."/>
            <person name="Zhou Y."/>
        </authorList>
    </citation>
    <scope>NUCLEOTIDE SEQUENCE</scope>
    <source>
        <strain evidence="1">CGMCC 1.15367</strain>
    </source>
</reference>
<name>A0A916ZGK9_9HYPH</name>
<dbReference type="RefSeq" id="WP_188907228.1">
    <property type="nucleotide sequence ID" value="NZ_BMIQ01000001.1"/>
</dbReference>
<accession>A0A916ZGK9</accession>
<organism evidence="1 2">
    <name type="scientific">Aureimonas endophytica</name>
    <dbReference type="NCBI Taxonomy" id="2027858"/>
    <lineage>
        <taxon>Bacteria</taxon>
        <taxon>Pseudomonadati</taxon>
        <taxon>Pseudomonadota</taxon>
        <taxon>Alphaproteobacteria</taxon>
        <taxon>Hyphomicrobiales</taxon>
        <taxon>Aurantimonadaceae</taxon>
        <taxon>Aureimonas</taxon>
    </lineage>
</organism>
<sequence length="97" mass="11547">MDRFRYLFQQFSACFHDGWFEQYGEIGGIERAVGFGNLEKRKELLDFLLAVKAENPTPERWNEIWSKGESPYYITRETINSFFELIIEKLEEAVKTK</sequence>
<protein>
    <recommendedName>
        <fullName evidence="3">CdiI immunity protein domain-containing protein</fullName>
    </recommendedName>
</protein>
<evidence type="ECO:0000313" key="2">
    <source>
        <dbReference type="Proteomes" id="UP000644699"/>
    </source>
</evidence>
<proteinExistence type="predicted"/>
<evidence type="ECO:0000313" key="1">
    <source>
        <dbReference type="EMBL" id="GGD94573.1"/>
    </source>
</evidence>